<accession>A0A369XT31</accession>
<dbReference type="InterPro" id="IPR015005">
    <property type="entry name" value="DUF1854"/>
</dbReference>
<name>A0A369XT31_9PROT</name>
<sequence>MPAPDYRLQRNPFGRLELTTADGQTHVGVVPVRAFPISAPDDGIGLVDPHGHELAWIERLSELPDELRTLLESELAGREFMPEIKRLISVSSFATPSTWEVETDRRTTRFVLKGEEDIRRLDAPALLIADSHGIHFLIRDRYALDAHSRRLLDRFL</sequence>
<proteinExistence type="predicted"/>
<evidence type="ECO:0000313" key="2">
    <source>
        <dbReference type="EMBL" id="RDE52560.1"/>
    </source>
</evidence>
<dbReference type="AlphaFoldDB" id="A0A369XT31"/>
<gene>
    <name evidence="2" type="ORF">DVS81_00160</name>
</gene>
<comment type="caution">
    <text evidence="2">The sequence shown here is derived from an EMBL/GenBank/DDBJ whole genome shotgun (WGS) entry which is preliminary data.</text>
</comment>
<organism evidence="2 3">
    <name type="scientific">Candidatus Accumulibacter meliphilus</name>
    <dbReference type="NCBI Taxonomy" id="2211374"/>
    <lineage>
        <taxon>Bacteria</taxon>
        <taxon>Pseudomonadati</taxon>
        <taxon>Pseudomonadota</taxon>
        <taxon>Betaproteobacteria</taxon>
        <taxon>Candidatus Accumulibacter</taxon>
    </lineage>
</organism>
<dbReference type="EMBL" id="QPGA01000001">
    <property type="protein sequence ID" value="RDE52560.1"/>
    <property type="molecule type" value="Genomic_DNA"/>
</dbReference>
<dbReference type="Pfam" id="PF08909">
    <property type="entry name" value="DUF1854"/>
    <property type="match status" value="1"/>
</dbReference>
<reference evidence="2 3" key="1">
    <citation type="submission" date="2018-05" db="EMBL/GenBank/DDBJ databases">
        <title>Integrated omic analyses show evidence that a Ca. Accumulibacter phosphatis strain performs denitrification under micro-aerobic conditions.</title>
        <authorList>
            <person name="Camejo P.Y."/>
            <person name="Katherine M.D."/>
            <person name="Daniel N.R."/>
        </authorList>
    </citation>
    <scope>NUCLEOTIDE SEQUENCE [LARGE SCALE GENOMIC DNA]</scope>
    <source>
        <strain evidence="2">UW-LDO-IC</strain>
    </source>
</reference>
<dbReference type="Proteomes" id="UP000253831">
    <property type="component" value="Unassembled WGS sequence"/>
</dbReference>
<evidence type="ECO:0000259" key="1">
    <source>
        <dbReference type="Pfam" id="PF08909"/>
    </source>
</evidence>
<protein>
    <submittedName>
        <fullName evidence="2">DUF1854 domain-containing protein</fullName>
    </submittedName>
</protein>
<evidence type="ECO:0000313" key="3">
    <source>
        <dbReference type="Proteomes" id="UP000253831"/>
    </source>
</evidence>
<feature type="domain" description="DUF1854" evidence="1">
    <location>
        <begin position="26"/>
        <end position="155"/>
    </location>
</feature>